<gene>
    <name evidence="11" type="primary">algA_8</name>
    <name evidence="11" type="ORF">SDC9_33143</name>
</gene>
<evidence type="ECO:0000256" key="3">
    <source>
        <dbReference type="ARBA" id="ARBA00022679"/>
    </source>
</evidence>
<comment type="catalytic activity">
    <reaction evidence="7">
        <text>alpha-D-mannose 1-phosphate + GTP + H(+) = GDP-alpha-D-mannose + diphosphate</text>
        <dbReference type="Rhea" id="RHEA:15229"/>
        <dbReference type="ChEBI" id="CHEBI:15378"/>
        <dbReference type="ChEBI" id="CHEBI:33019"/>
        <dbReference type="ChEBI" id="CHEBI:37565"/>
        <dbReference type="ChEBI" id="CHEBI:57527"/>
        <dbReference type="ChEBI" id="CHEBI:58409"/>
        <dbReference type="EC" id="2.7.7.13"/>
    </reaction>
</comment>
<comment type="similarity">
    <text evidence="1">Belongs to the mannose-6-phosphate isomerase type 2 family.</text>
</comment>
<dbReference type="InterPro" id="IPR051161">
    <property type="entry name" value="Mannose-6P_isomerase_type2"/>
</dbReference>
<dbReference type="PANTHER" id="PTHR46390">
    <property type="entry name" value="MANNOSE-1-PHOSPHATE GUANYLYLTRANSFERASE"/>
    <property type="match status" value="1"/>
</dbReference>
<evidence type="ECO:0000256" key="7">
    <source>
        <dbReference type="ARBA" id="ARBA00047343"/>
    </source>
</evidence>
<dbReference type="PANTHER" id="PTHR46390:SF1">
    <property type="entry name" value="MANNOSE-1-PHOSPHATE GUANYLYLTRANSFERASE"/>
    <property type="match status" value="1"/>
</dbReference>
<organism evidence="11">
    <name type="scientific">bioreactor metagenome</name>
    <dbReference type="NCBI Taxonomy" id="1076179"/>
    <lineage>
        <taxon>unclassified sequences</taxon>
        <taxon>metagenomes</taxon>
        <taxon>ecological metagenomes</taxon>
    </lineage>
</organism>
<feature type="domain" description="MannoseP isomerase/GMP-like beta-helix" evidence="10">
    <location>
        <begin position="275"/>
        <end position="325"/>
    </location>
</feature>
<dbReference type="Pfam" id="PF00483">
    <property type="entry name" value="NTP_transferase"/>
    <property type="match status" value="1"/>
</dbReference>
<dbReference type="InterPro" id="IPR011051">
    <property type="entry name" value="RmlC_Cupin_sf"/>
</dbReference>
<dbReference type="Gene3D" id="3.90.550.10">
    <property type="entry name" value="Spore Coat Polysaccharide Biosynthesis Protein SpsA, Chain A"/>
    <property type="match status" value="1"/>
</dbReference>
<dbReference type="NCBIfam" id="TIGR01479">
    <property type="entry name" value="GMP_PMI"/>
    <property type="match status" value="1"/>
</dbReference>
<feature type="domain" description="Mannose-6-phosphate isomerase type II C-terminal" evidence="9">
    <location>
        <begin position="331"/>
        <end position="445"/>
    </location>
</feature>
<evidence type="ECO:0000313" key="11">
    <source>
        <dbReference type="EMBL" id="MPL87149.1"/>
    </source>
</evidence>
<evidence type="ECO:0000256" key="6">
    <source>
        <dbReference type="ARBA" id="ARBA00023134"/>
    </source>
</evidence>
<evidence type="ECO:0000256" key="1">
    <source>
        <dbReference type="ARBA" id="ARBA00006115"/>
    </source>
</evidence>
<evidence type="ECO:0000259" key="9">
    <source>
        <dbReference type="Pfam" id="PF01050"/>
    </source>
</evidence>
<dbReference type="InterPro" id="IPR006375">
    <property type="entry name" value="Man1P_GuaTrfase/Man6P_Isoase"/>
</dbReference>
<dbReference type="InterPro" id="IPR014710">
    <property type="entry name" value="RmlC-like_jellyroll"/>
</dbReference>
<accession>A0A644V718</accession>
<dbReference type="Pfam" id="PF01050">
    <property type="entry name" value="MannoseP_isomer"/>
    <property type="match status" value="1"/>
</dbReference>
<protein>
    <recommendedName>
        <fullName evidence="2">mannose-1-phosphate guanylyltransferase</fullName>
        <ecNumber evidence="2">2.7.7.13</ecNumber>
    </recommendedName>
</protein>
<evidence type="ECO:0000256" key="2">
    <source>
        <dbReference type="ARBA" id="ARBA00012387"/>
    </source>
</evidence>
<keyword evidence="6" id="KW-0342">GTP-binding</keyword>
<dbReference type="CDD" id="cd02509">
    <property type="entry name" value="GDP-M1P_Guanylyltransferase"/>
    <property type="match status" value="1"/>
</dbReference>
<reference evidence="11" key="1">
    <citation type="submission" date="2019-08" db="EMBL/GenBank/DDBJ databases">
        <authorList>
            <person name="Kucharzyk K."/>
            <person name="Murdoch R.W."/>
            <person name="Higgins S."/>
            <person name="Loffler F."/>
        </authorList>
    </citation>
    <scope>NUCLEOTIDE SEQUENCE</scope>
</reference>
<name>A0A644V718_9ZZZZ</name>
<dbReference type="InterPro" id="IPR029044">
    <property type="entry name" value="Nucleotide-diphossugar_trans"/>
</dbReference>
<dbReference type="GO" id="GO:0004475">
    <property type="term" value="F:mannose-1-phosphate guanylyltransferase (GTP) activity"/>
    <property type="evidence" value="ECO:0007669"/>
    <property type="project" value="UniProtKB-EC"/>
</dbReference>
<dbReference type="InterPro" id="IPR054566">
    <property type="entry name" value="ManC/GMP-like_b-helix"/>
</dbReference>
<dbReference type="InterPro" id="IPR005835">
    <property type="entry name" value="NTP_transferase_dom"/>
</dbReference>
<evidence type="ECO:0000259" key="10">
    <source>
        <dbReference type="Pfam" id="PF22640"/>
    </source>
</evidence>
<feature type="domain" description="Nucleotidyl transferase" evidence="8">
    <location>
        <begin position="3"/>
        <end position="267"/>
    </location>
</feature>
<evidence type="ECO:0000256" key="4">
    <source>
        <dbReference type="ARBA" id="ARBA00022695"/>
    </source>
</evidence>
<dbReference type="SUPFAM" id="SSF53448">
    <property type="entry name" value="Nucleotide-diphospho-sugar transferases"/>
    <property type="match status" value="1"/>
</dbReference>
<dbReference type="Gene3D" id="2.60.120.10">
    <property type="entry name" value="Jelly Rolls"/>
    <property type="match status" value="1"/>
</dbReference>
<evidence type="ECO:0000259" key="8">
    <source>
        <dbReference type="Pfam" id="PF00483"/>
    </source>
</evidence>
<evidence type="ECO:0000256" key="5">
    <source>
        <dbReference type="ARBA" id="ARBA00022741"/>
    </source>
</evidence>
<dbReference type="InterPro" id="IPR001538">
    <property type="entry name" value="Man6P_isomerase-2_C"/>
</dbReference>
<keyword evidence="5" id="KW-0547">Nucleotide-binding</keyword>
<dbReference type="GO" id="GO:0005525">
    <property type="term" value="F:GTP binding"/>
    <property type="evidence" value="ECO:0007669"/>
    <property type="project" value="UniProtKB-KW"/>
</dbReference>
<dbReference type="EC" id="2.7.7.13" evidence="2"/>
<proteinExistence type="inferred from homology"/>
<dbReference type="FunFam" id="3.90.550.10:FF:000046">
    <property type="entry name" value="Mannose-1-phosphate guanylyltransferase (GDP)"/>
    <property type="match status" value="1"/>
</dbReference>
<dbReference type="InterPro" id="IPR049577">
    <property type="entry name" value="GMPP_N"/>
</dbReference>
<dbReference type="Pfam" id="PF22640">
    <property type="entry name" value="ManC_GMP_beta-helix"/>
    <property type="match status" value="1"/>
</dbReference>
<comment type="caution">
    <text evidence="11">The sequence shown here is derived from an EMBL/GenBank/DDBJ whole genome shotgun (WGS) entry which is preliminary data.</text>
</comment>
<dbReference type="EMBL" id="VSSQ01000234">
    <property type="protein sequence ID" value="MPL87149.1"/>
    <property type="molecule type" value="Genomic_DNA"/>
</dbReference>
<sequence length="450" mass="50498">MHTIILAGGFGTRLFPLSRSNYPKQFIPLFGDRSLFQKTVLRAAIFSKPEEIFVVTNDTHKFLVNDQLSQINISCNVLQEPCGKNTLPAITYASLKIYEKDKEAVILVLSSDQILEVEDAYISTIKAAEKLTNDYIVTFGVVPTTPHTGYGYIKPRDELEGGYTVSAFVEKPDKKTAEKYLKEGYLWNAGIFCFSADMFLEECRKYAPDVFHAFSHDIATAYELTPKISIDYGLLEKTRNVAVVPLSTSWNDLGSFEALYSVSDKDNEGNVVNGDYITPDGKNNIIVSDKLISTIGISDMAIIDTADVLMICPKNQTQKIGEITELLRQKNDDRVINHTTVHRPWGTYTILLRSKTFLIKKLVVAPHKRISLQYHNHRSEHWVVVGGLAEVTNGENTFLVRAGESTFVPAGTIHRLANHGEVPLEVIEVQNGDILTEEDIVRCDDDFQRK</sequence>
<dbReference type="SUPFAM" id="SSF51182">
    <property type="entry name" value="RmlC-like cupins"/>
    <property type="match status" value="1"/>
</dbReference>
<dbReference type="CDD" id="cd02213">
    <property type="entry name" value="cupin_PMI_typeII_C"/>
    <property type="match status" value="1"/>
</dbReference>
<dbReference type="GO" id="GO:0009298">
    <property type="term" value="P:GDP-mannose biosynthetic process"/>
    <property type="evidence" value="ECO:0007669"/>
    <property type="project" value="TreeGrafter"/>
</dbReference>
<dbReference type="GO" id="GO:0000271">
    <property type="term" value="P:polysaccharide biosynthetic process"/>
    <property type="evidence" value="ECO:0007669"/>
    <property type="project" value="InterPro"/>
</dbReference>
<dbReference type="AlphaFoldDB" id="A0A644V718"/>
<keyword evidence="4" id="KW-0548">Nucleotidyltransferase</keyword>
<keyword evidence="3" id="KW-0808">Transferase</keyword>